<feature type="transmembrane region" description="Helical" evidence="2">
    <location>
        <begin position="489"/>
        <end position="515"/>
    </location>
</feature>
<name>A0A6G1HCH0_9PEZI</name>
<dbReference type="AlphaFoldDB" id="A0A6G1HCH0"/>
<evidence type="ECO:0000256" key="2">
    <source>
        <dbReference type="SAM" id="Phobius"/>
    </source>
</evidence>
<reference evidence="4" key="1">
    <citation type="journal article" date="2020" name="Stud. Mycol.">
        <title>101 Dothideomycetes genomes: a test case for predicting lifestyles and emergence of pathogens.</title>
        <authorList>
            <person name="Haridas S."/>
            <person name="Albert R."/>
            <person name="Binder M."/>
            <person name="Bloem J."/>
            <person name="Labutti K."/>
            <person name="Salamov A."/>
            <person name="Andreopoulos B."/>
            <person name="Baker S."/>
            <person name="Barry K."/>
            <person name="Bills G."/>
            <person name="Bluhm B."/>
            <person name="Cannon C."/>
            <person name="Castanera R."/>
            <person name="Culley D."/>
            <person name="Daum C."/>
            <person name="Ezra D."/>
            <person name="Gonzalez J."/>
            <person name="Henrissat B."/>
            <person name="Kuo A."/>
            <person name="Liang C."/>
            <person name="Lipzen A."/>
            <person name="Lutzoni F."/>
            <person name="Magnuson J."/>
            <person name="Mondo S."/>
            <person name="Nolan M."/>
            <person name="Ohm R."/>
            <person name="Pangilinan J."/>
            <person name="Park H.-J."/>
            <person name="Ramirez L."/>
            <person name="Alfaro M."/>
            <person name="Sun H."/>
            <person name="Tritt A."/>
            <person name="Yoshinaga Y."/>
            <person name="Zwiers L.-H."/>
            <person name="Turgeon B."/>
            <person name="Goodwin S."/>
            <person name="Spatafora J."/>
            <person name="Crous P."/>
            <person name="Grigoriev I."/>
        </authorList>
    </citation>
    <scope>NUCLEOTIDE SEQUENCE</scope>
    <source>
        <strain evidence="4">CBS 113979</strain>
    </source>
</reference>
<dbReference type="Proteomes" id="UP000800041">
    <property type="component" value="Unassembled WGS sequence"/>
</dbReference>
<dbReference type="EMBL" id="ML977141">
    <property type="protein sequence ID" value="KAF1990911.1"/>
    <property type="molecule type" value="Genomic_DNA"/>
</dbReference>
<organism evidence="4 5">
    <name type="scientific">Aulographum hederae CBS 113979</name>
    <dbReference type="NCBI Taxonomy" id="1176131"/>
    <lineage>
        <taxon>Eukaryota</taxon>
        <taxon>Fungi</taxon>
        <taxon>Dikarya</taxon>
        <taxon>Ascomycota</taxon>
        <taxon>Pezizomycotina</taxon>
        <taxon>Dothideomycetes</taxon>
        <taxon>Pleosporomycetidae</taxon>
        <taxon>Aulographales</taxon>
        <taxon>Aulographaceae</taxon>
    </lineage>
</organism>
<keyword evidence="2" id="KW-0472">Membrane</keyword>
<feature type="signal peptide" evidence="3">
    <location>
        <begin position="1"/>
        <end position="19"/>
    </location>
</feature>
<keyword evidence="2" id="KW-1133">Transmembrane helix</keyword>
<keyword evidence="2" id="KW-0812">Transmembrane</keyword>
<evidence type="ECO:0000256" key="3">
    <source>
        <dbReference type="SAM" id="SignalP"/>
    </source>
</evidence>
<protein>
    <submittedName>
        <fullName evidence="4">Uncharacterized protein</fullName>
    </submittedName>
</protein>
<evidence type="ECO:0000256" key="1">
    <source>
        <dbReference type="SAM" id="MobiDB-lite"/>
    </source>
</evidence>
<accession>A0A6G1HCH0</accession>
<keyword evidence="3" id="KW-0732">Signal</keyword>
<evidence type="ECO:0000313" key="5">
    <source>
        <dbReference type="Proteomes" id="UP000800041"/>
    </source>
</evidence>
<feature type="compositionally biased region" description="Low complexity" evidence="1">
    <location>
        <begin position="264"/>
        <end position="287"/>
    </location>
</feature>
<gene>
    <name evidence="4" type="ORF">K402DRAFT_451194</name>
</gene>
<feature type="chain" id="PRO_5026149765" evidence="3">
    <location>
        <begin position="20"/>
        <end position="558"/>
    </location>
</feature>
<feature type="transmembrane region" description="Helical" evidence="2">
    <location>
        <begin position="464"/>
        <end position="483"/>
    </location>
</feature>
<proteinExistence type="predicted"/>
<sequence length="558" mass="58711">MWVFNAIAALCFFFALAGAEVPSSCRRTVTVIPTITAVDCTCPAITSTPIFPTSAVTSSSYYYYNTSITSVSSYYNSSTSSPISSYSNSSATSSVSSSASSSILPACLSLSSSTLPSSAGAATPTAQPLCTDDSADGTNITATECALNAQRNYALDCGTYFLFDNSGLRRRHVNSNSGHNNQAHQHQIAKRAAPVDVLPYDTYSITDCLNGCVSANAGKNVLAVNYRPQRDVPSSTSSPSSTTSDMVVLTSSSGEATPIPTTPSFSSSSSSSSSDVSSSPSSSLSSSTAIPSYACTPIEALKNADFSTINSSTGEFPPWTTSRSSDVSIYPDNSEIIFNFTWPTPSLPPLSAQLSQLFTPSLPSGSSYTYSVSLNYTISPAASCSGYIEIGSTATSMGLLVASGESMLKMFSASSVFEQDATAFTLSIYCASTAEGAAAVFGFGGLGVRFLPPGVEETCMTVDFFDFDVLVFVFGGFFVDVFIDGFVVLFFNLFVGGLIAFSVKLCTLFFVGSLVDFSVKRFVVGLFFRIVIGLFFRIGVNDFFDILIGVVHSDPSGH</sequence>
<feature type="region of interest" description="Disordered" evidence="1">
    <location>
        <begin position="253"/>
        <end position="289"/>
    </location>
</feature>
<evidence type="ECO:0000313" key="4">
    <source>
        <dbReference type="EMBL" id="KAF1990911.1"/>
    </source>
</evidence>
<keyword evidence="5" id="KW-1185">Reference proteome</keyword>